<evidence type="ECO:0000256" key="7">
    <source>
        <dbReference type="ARBA" id="ARBA00022884"/>
    </source>
</evidence>
<dbReference type="PROSITE" id="PS50126">
    <property type="entry name" value="S1"/>
    <property type="match status" value="1"/>
</dbReference>
<keyword evidence="4 8" id="KW-0540">Nuclease</keyword>
<dbReference type="PANTHER" id="PTHR23355">
    <property type="entry name" value="RIBONUCLEASE"/>
    <property type="match status" value="1"/>
</dbReference>
<evidence type="ECO:0000256" key="2">
    <source>
        <dbReference type="ARBA" id="ARBA00004496"/>
    </source>
</evidence>
<comment type="subcellular location">
    <subcellularLocation>
        <location evidence="2 8">Cytoplasm</location>
    </subcellularLocation>
</comment>
<keyword evidence="7 8" id="KW-0694">RNA-binding</keyword>
<dbReference type="NCBIfam" id="TIGR00358">
    <property type="entry name" value="3_prime_RNase"/>
    <property type="match status" value="1"/>
</dbReference>
<dbReference type="NCBIfam" id="TIGR02063">
    <property type="entry name" value="RNase_R"/>
    <property type="match status" value="1"/>
</dbReference>
<dbReference type="InterPro" id="IPR001900">
    <property type="entry name" value="RNase_II/R"/>
</dbReference>
<dbReference type="InterPro" id="IPR004476">
    <property type="entry name" value="RNase_II/RNase_R"/>
</dbReference>
<dbReference type="Proteomes" id="UP001158050">
    <property type="component" value="Unassembled WGS sequence"/>
</dbReference>
<proteinExistence type="inferred from homology"/>
<protein>
    <recommendedName>
        <fullName evidence="8">Ribonuclease R</fullName>
        <shortName evidence="8">RNase R</shortName>
        <ecNumber evidence="8">3.1.13.1</ecNumber>
    </recommendedName>
</protein>
<accession>A0ABY1R0P1</accession>
<feature type="domain" description="S1 motif" evidence="9">
    <location>
        <begin position="642"/>
        <end position="723"/>
    </location>
</feature>
<dbReference type="HAMAP" id="MF_01895">
    <property type="entry name" value="RNase_R"/>
    <property type="match status" value="1"/>
</dbReference>
<comment type="catalytic activity">
    <reaction evidence="1 8">
        <text>Exonucleolytic cleavage in the 3'- to 5'-direction to yield nucleoside 5'-phosphates.</text>
        <dbReference type="EC" id="3.1.13.1"/>
    </reaction>
</comment>
<dbReference type="Pfam" id="PF00773">
    <property type="entry name" value="RNB"/>
    <property type="match status" value="1"/>
</dbReference>
<dbReference type="InterPro" id="IPR013223">
    <property type="entry name" value="RNase_B_OB_dom"/>
</dbReference>
<evidence type="ECO:0000313" key="10">
    <source>
        <dbReference type="EMBL" id="SMP90469.1"/>
    </source>
</evidence>
<dbReference type="InterPro" id="IPR012340">
    <property type="entry name" value="NA-bd_OB-fold"/>
</dbReference>
<dbReference type="InterPro" id="IPR011805">
    <property type="entry name" value="RNase_R"/>
</dbReference>
<gene>
    <name evidence="8" type="primary">rnr</name>
    <name evidence="10" type="ORF">SAMN05421679_102331</name>
</gene>
<keyword evidence="6 8" id="KW-0269">Exonuclease</keyword>
<dbReference type="PANTHER" id="PTHR23355:SF9">
    <property type="entry name" value="DIS3-LIKE EXONUCLEASE 2"/>
    <property type="match status" value="1"/>
</dbReference>
<dbReference type="PROSITE" id="PS01175">
    <property type="entry name" value="RIBONUCLEASE_II"/>
    <property type="match status" value="1"/>
</dbReference>
<dbReference type="InterPro" id="IPR022966">
    <property type="entry name" value="RNase_II/R_CS"/>
</dbReference>
<dbReference type="InterPro" id="IPR040476">
    <property type="entry name" value="CSD2"/>
</dbReference>
<comment type="function">
    <text evidence="8">3'-5' exoribonuclease that releases 5'-nucleoside monophosphates and is involved in maturation of structured RNAs.</text>
</comment>
<dbReference type="Gene3D" id="2.40.50.140">
    <property type="entry name" value="Nucleic acid-binding proteins"/>
    <property type="match status" value="3"/>
</dbReference>
<dbReference type="InterPro" id="IPR050180">
    <property type="entry name" value="RNR_Ribonuclease"/>
</dbReference>
<name>A0ABY1R0P1_9FLAO</name>
<evidence type="ECO:0000256" key="3">
    <source>
        <dbReference type="ARBA" id="ARBA00022490"/>
    </source>
</evidence>
<evidence type="ECO:0000256" key="4">
    <source>
        <dbReference type="ARBA" id="ARBA00022722"/>
    </source>
</evidence>
<evidence type="ECO:0000256" key="5">
    <source>
        <dbReference type="ARBA" id="ARBA00022801"/>
    </source>
</evidence>
<dbReference type="EC" id="3.1.13.1" evidence="8"/>
<keyword evidence="11" id="KW-1185">Reference proteome</keyword>
<dbReference type="SMART" id="SM00316">
    <property type="entry name" value="S1"/>
    <property type="match status" value="1"/>
</dbReference>
<organism evidence="10 11">
    <name type="scientific">Epilithonimonas pallida</name>
    <dbReference type="NCBI Taxonomy" id="373671"/>
    <lineage>
        <taxon>Bacteria</taxon>
        <taxon>Pseudomonadati</taxon>
        <taxon>Bacteroidota</taxon>
        <taxon>Flavobacteriia</taxon>
        <taxon>Flavobacteriales</taxon>
        <taxon>Weeksellaceae</taxon>
        <taxon>Chryseobacterium group</taxon>
        <taxon>Epilithonimonas</taxon>
    </lineage>
</organism>
<sequence length="723" mass="83011">MLNYNYKQMKNKKHTSHKNEQKLLDLGRKILRFMNQKTSKIYNYKQIAEGIDYKNPRQRELVIQALHRLLATQKIKETEKGKYIVNLNVEGTLAGTIDFNQSGNAYVKVEGLEDDIFIHQKNVKDALQGDKVLIITYNYKGKKLEGSVVEVLERAKETFVGTFQKIPEKDFGFVVFDKKVINTDMFISRNHFNNAEDGDKVVVKMLKWDTNSKNPEGEIVTVLGAPGEHETEIHSILAEYGLPYNFPPEVEHDADKIDRSINDEEVAKRWDMRDICTFTIDPKDAKDFDDALSIQKMENGLWQIGVHIADVSHYVKPGTILDDEAYARATSVYLVDRVVPMLPEVLSNDVCSLRPNEDKFTFSAVFEMDDEAKIHKQWFGRTVIHSDRRFTYEEAQERIETQQGDLTEEILQLDKLAKIMRQERIRNGAITFDRSEVRFNLDEESNPIGVYFKVSKDSNHLIEEFMLLANKKVSEFVSLNKRKEPTGNTFIYRIHDDPDPAKLKSLQEFVYTFGYKMDLANTKKVAESLNKLLSDVKGKGEENMIETLAMRSMSKAVYSTDPIGHYGLGFDYYTHFTSPIRRYPDLIAHRLLQHYLDGGKSPNKEEVEEKAKHCSAMERLAADAERDSIKFMQVKFMENHIGEVFSGVISGVAEYGFWVEIPENGAEGMIKLRDLVDDSYSLDAKNYAIVGSRTGNTYQLGDKIKIKVVKANLIAKQLDFKII</sequence>
<evidence type="ECO:0000313" key="11">
    <source>
        <dbReference type="Proteomes" id="UP001158050"/>
    </source>
</evidence>
<keyword evidence="3 8" id="KW-0963">Cytoplasm</keyword>
<evidence type="ECO:0000256" key="6">
    <source>
        <dbReference type="ARBA" id="ARBA00022839"/>
    </source>
</evidence>
<evidence type="ECO:0000259" key="9">
    <source>
        <dbReference type="PROSITE" id="PS50126"/>
    </source>
</evidence>
<dbReference type="SMART" id="SM00955">
    <property type="entry name" value="RNB"/>
    <property type="match status" value="1"/>
</dbReference>
<comment type="caution">
    <text evidence="10">The sequence shown here is derived from an EMBL/GenBank/DDBJ whole genome shotgun (WGS) entry which is preliminary data.</text>
</comment>
<dbReference type="Pfam" id="PF00575">
    <property type="entry name" value="S1"/>
    <property type="match status" value="1"/>
</dbReference>
<reference evidence="10 11" key="1">
    <citation type="submission" date="2017-05" db="EMBL/GenBank/DDBJ databases">
        <authorList>
            <person name="Varghese N."/>
            <person name="Submissions S."/>
        </authorList>
    </citation>
    <scope>NUCLEOTIDE SEQUENCE [LARGE SCALE GENOMIC DNA]</scope>
    <source>
        <strain evidence="10 11">DSM 18015</strain>
    </source>
</reference>
<keyword evidence="5 8" id="KW-0378">Hydrolase</keyword>
<dbReference type="InterPro" id="IPR003029">
    <property type="entry name" value="S1_domain"/>
</dbReference>
<dbReference type="Pfam" id="PF08206">
    <property type="entry name" value="OB_RNB"/>
    <property type="match status" value="1"/>
</dbReference>
<evidence type="ECO:0000256" key="8">
    <source>
        <dbReference type="HAMAP-Rule" id="MF_01895"/>
    </source>
</evidence>
<evidence type="ECO:0000256" key="1">
    <source>
        <dbReference type="ARBA" id="ARBA00001849"/>
    </source>
</evidence>
<dbReference type="SUPFAM" id="SSF50249">
    <property type="entry name" value="Nucleic acid-binding proteins"/>
    <property type="match status" value="4"/>
</dbReference>
<dbReference type="Pfam" id="PF17876">
    <property type="entry name" value="CSD2"/>
    <property type="match status" value="1"/>
</dbReference>
<dbReference type="EMBL" id="FXUO01000002">
    <property type="protein sequence ID" value="SMP90469.1"/>
    <property type="molecule type" value="Genomic_DNA"/>
</dbReference>
<comment type="similarity">
    <text evidence="8">Belongs to the RNR ribonuclease family. RNase R subfamily.</text>
</comment>
<dbReference type="CDD" id="cd04471">
    <property type="entry name" value="S1_RNase_R"/>
    <property type="match status" value="1"/>
</dbReference>